<reference evidence="2 3" key="1">
    <citation type="submission" date="2014-07" db="EMBL/GenBank/DDBJ databases">
        <authorList>
            <person name="McCorrison J."/>
            <person name="Sanka R."/>
            <person name="Torralba M."/>
            <person name="Gillis M."/>
            <person name="Haft D.H."/>
            <person name="Methe B."/>
            <person name="Sutton G."/>
            <person name="Nelson K.E."/>
        </authorList>
    </citation>
    <scope>NUCLEOTIDE SEQUENCE [LARGE SCALE GENOMIC DNA]</scope>
    <source>
        <strain evidence="2 3">DNF00853</strain>
    </source>
</reference>
<protein>
    <submittedName>
        <fullName evidence="2">Uncharacterized protein</fullName>
    </submittedName>
</protein>
<dbReference type="Proteomes" id="UP000029556">
    <property type="component" value="Unassembled WGS sequence"/>
</dbReference>
<gene>
    <name evidence="2" type="ORF">HMPREF2137_03615</name>
</gene>
<comment type="caution">
    <text evidence="2">The sequence shown here is derived from an EMBL/GenBank/DDBJ whole genome shotgun (WGS) entry which is preliminary data.</text>
</comment>
<accession>A0A095ZM35</accession>
<evidence type="ECO:0000313" key="2">
    <source>
        <dbReference type="EMBL" id="KGF35790.1"/>
    </source>
</evidence>
<dbReference type="AlphaFoldDB" id="A0A095ZM35"/>
<dbReference type="OrthoDB" id="1081084at2"/>
<keyword evidence="1" id="KW-0175">Coiled coil</keyword>
<evidence type="ECO:0000256" key="1">
    <source>
        <dbReference type="SAM" id="Coils"/>
    </source>
</evidence>
<dbReference type="EMBL" id="JRNN01000035">
    <property type="protein sequence ID" value="KGF35790.1"/>
    <property type="molecule type" value="Genomic_DNA"/>
</dbReference>
<evidence type="ECO:0000313" key="3">
    <source>
        <dbReference type="Proteomes" id="UP000029556"/>
    </source>
</evidence>
<name>A0A095ZM35_9BACT</name>
<feature type="coiled-coil region" evidence="1">
    <location>
        <begin position="112"/>
        <end position="142"/>
    </location>
</feature>
<dbReference type="RefSeq" id="WP_036872138.1">
    <property type="nucleotide sequence ID" value="NZ_JRNN01000035.1"/>
</dbReference>
<sequence length="180" mass="20591">MKSINEIASENGLQVINTTTGLNGYPQSLKEAIIGFDDFEQAEKLAEEYNLDIEIFTKRDGWQFWNRDNDSAYDAFERSASDYGANFQQFEANMSQDDFLQQVGAASFIDELADEEDGLDRIEEYMKDLRDLYNAIAKASDDEIVIADGDVYVETIKEKTMQYSYDTKNYVIGLIDNNED</sequence>
<proteinExistence type="predicted"/>
<organism evidence="2 3">
    <name type="scientific">Hoylesella buccalis DNF00853</name>
    <dbReference type="NCBI Taxonomy" id="1401074"/>
    <lineage>
        <taxon>Bacteria</taxon>
        <taxon>Pseudomonadati</taxon>
        <taxon>Bacteroidota</taxon>
        <taxon>Bacteroidia</taxon>
        <taxon>Bacteroidales</taxon>
        <taxon>Prevotellaceae</taxon>
        <taxon>Hoylesella</taxon>
    </lineage>
</organism>